<proteinExistence type="predicted"/>
<organism evidence="2 3">
    <name type="scientific">Brachybacterium huguangmaarense</name>
    <dbReference type="NCBI Taxonomy" id="1652028"/>
    <lineage>
        <taxon>Bacteria</taxon>
        <taxon>Bacillati</taxon>
        <taxon>Actinomycetota</taxon>
        <taxon>Actinomycetes</taxon>
        <taxon>Micrococcales</taxon>
        <taxon>Dermabacteraceae</taxon>
        <taxon>Brachybacterium</taxon>
    </lineage>
</organism>
<evidence type="ECO:0000313" key="2">
    <source>
        <dbReference type="EMBL" id="UYG17284.1"/>
    </source>
</evidence>
<gene>
    <name evidence="2" type="ORF">BRM3_02285</name>
</gene>
<evidence type="ECO:0000313" key="3">
    <source>
        <dbReference type="Proteomes" id="UP001164305"/>
    </source>
</evidence>
<sequence length="314" mass="35166">MHSASSMSLPAGGVRPRRPQFVSRLSPHLTGRDHGIYSRAELRAAERTDLDIRRAVRRGQLLPVARGWLATPSAHLGAVRALRAGSRLTCVDATSIHGIWTPGRPADERLHVYRRRPRGDHERWALPHPPWLGTWPEPDPVASLHLSLAHAIRCQTPETASILLESALHERRMAPLEVEQLLEEAPLRLSRRIGMLSTASESGSETRVVRWLRHAGFAVEQQVYVEGIGYIDAYASGVFIEVDGRGHHSSPSAFEVDRQRDLAMRRLGLQLVRVSYPQVWYSWETTRTALREVIRNVGRQGRGAVARLGGGRYT</sequence>
<evidence type="ECO:0008006" key="4">
    <source>
        <dbReference type="Google" id="ProtNLM"/>
    </source>
</evidence>
<keyword evidence="3" id="KW-1185">Reference proteome</keyword>
<dbReference type="RefSeq" id="WP_263594493.1">
    <property type="nucleotide sequence ID" value="NZ_CP107020.1"/>
</dbReference>
<dbReference type="EMBL" id="CP107020">
    <property type="protein sequence ID" value="UYG17284.1"/>
    <property type="molecule type" value="Genomic_DNA"/>
</dbReference>
<feature type="region of interest" description="Disordered" evidence="1">
    <location>
        <begin position="1"/>
        <end position="27"/>
    </location>
</feature>
<evidence type="ECO:0000256" key="1">
    <source>
        <dbReference type="SAM" id="MobiDB-lite"/>
    </source>
</evidence>
<accession>A0ABY6G3Q8</accession>
<name>A0ABY6G3Q8_9MICO</name>
<reference evidence="2" key="1">
    <citation type="submission" date="2022-10" db="EMBL/GenBank/DDBJ databases">
        <title>Whole-Genome Sequencing of Brachybacterium huguangmaarense BRM-3, Isolated from Betula schmidtii.</title>
        <authorList>
            <person name="Haam D."/>
        </authorList>
    </citation>
    <scope>NUCLEOTIDE SEQUENCE</scope>
    <source>
        <strain evidence="2">BRM-3</strain>
    </source>
</reference>
<protein>
    <recommendedName>
        <fullName evidence="4">DUF559 domain-containing protein</fullName>
    </recommendedName>
</protein>
<dbReference type="Gene3D" id="3.40.960.10">
    <property type="entry name" value="VSR Endonuclease"/>
    <property type="match status" value="1"/>
</dbReference>
<dbReference type="Proteomes" id="UP001164305">
    <property type="component" value="Chromosome"/>
</dbReference>